<evidence type="ECO:0000313" key="17">
    <source>
        <dbReference type="EMBL" id="NXE52450.1"/>
    </source>
</evidence>
<evidence type="ECO:0000256" key="6">
    <source>
        <dbReference type="ARBA" id="ARBA00022919"/>
    </source>
</evidence>
<feature type="non-terminal residue" evidence="17">
    <location>
        <position position="1"/>
    </location>
</feature>
<comment type="pathway">
    <text evidence="3">Sphingolipid metabolism.</text>
</comment>
<comment type="function">
    <text evidence="14">Component of the serine palmitoyltransferase multisubunit enzyme (SPT) that catalyzes the initial and rate-limiting step in sphingolipid biosynthesis by condensing L-serine and activated acyl-CoA (most commonly palmitoyl-CoA) to form long-chain bases. The SPT complex is composed of SPTLC1, SPTLC2 or SPTLC3 and SPTSSA or SPTSSB. Within this complex, the heterodimer consisting of SPTLC1 and SPTLC2/SPTLC3 forms the catalytic core. Within the SPT complex, SPTSSB stimulates the catalytic activity and plays a role in substrate specificity. SPT complexes with this subunit showing a preference for longer acyl-CoAs. The SPTLC1-SPTLC2-SPTSSB complex shows a strong preference for C18-CoA substrate, while the SPTLC1-SPTLC3-SPTSSB isozyme displays an ability to use a broader range of acyl-CoAs, without apparent preference.</text>
</comment>
<evidence type="ECO:0000256" key="3">
    <source>
        <dbReference type="ARBA" id="ARBA00004991"/>
    </source>
</evidence>
<evidence type="ECO:0000256" key="7">
    <source>
        <dbReference type="ARBA" id="ARBA00022989"/>
    </source>
</evidence>
<evidence type="ECO:0000256" key="10">
    <source>
        <dbReference type="ARBA" id="ARBA00038059"/>
    </source>
</evidence>
<comment type="caution">
    <text evidence="17">The sequence shown here is derived from an EMBL/GenBank/DDBJ whole genome shotgun (WGS) entry which is preliminary data.</text>
</comment>
<evidence type="ECO:0000256" key="9">
    <source>
        <dbReference type="ARBA" id="ARBA00023136"/>
    </source>
</evidence>
<dbReference type="EMBL" id="VWPT01000124">
    <property type="protein sequence ID" value="NXE52450.1"/>
    <property type="molecule type" value="Genomic_DNA"/>
</dbReference>
<keyword evidence="9 16" id="KW-0472">Membrane</keyword>
<evidence type="ECO:0000256" key="11">
    <source>
        <dbReference type="ARBA" id="ARBA00041140"/>
    </source>
</evidence>
<dbReference type="PANTHER" id="PTHR28612:SF1">
    <property type="entry name" value="SERINE PALMITOYLTRANSFERASE SMALL SUBUNIT B"/>
    <property type="match status" value="1"/>
</dbReference>
<evidence type="ECO:0000256" key="16">
    <source>
        <dbReference type="SAM" id="Phobius"/>
    </source>
</evidence>
<dbReference type="GO" id="GO:0007029">
    <property type="term" value="P:endoplasmic reticulum organization"/>
    <property type="evidence" value="ECO:0007669"/>
    <property type="project" value="TreeGrafter"/>
</dbReference>
<comment type="subunit">
    <text evidence="15">Component of the serine palmitoyltransferase (SPT) complex, which is composed of SPTLC1, SPTLC2 or SPTLC3 and SPTSSA or SPTSSB. The heterodimer consisting of SPTLC1 and SPTLC2/SPTLC3 forms the catalytic core of the enzyme, while SPTSSA or SPTSSB subunits determine substrate specificity. SPT also interacts with ORMDL proteins, especially ORMDL3, which negatively regulate SPT activity in the presence of ceramides.</text>
</comment>
<dbReference type="GO" id="GO:0005789">
    <property type="term" value="C:endoplasmic reticulum membrane"/>
    <property type="evidence" value="ECO:0007669"/>
    <property type="project" value="UniProtKB-SubCell"/>
</dbReference>
<evidence type="ECO:0000256" key="2">
    <source>
        <dbReference type="ARBA" id="ARBA00004760"/>
    </source>
</evidence>
<organism evidence="17 18">
    <name type="scientific">Casuarius casuarius</name>
    <name type="common">Southern cassowary</name>
    <name type="synonym">Struthio casuarius</name>
    <dbReference type="NCBI Taxonomy" id="8787"/>
    <lineage>
        <taxon>Eukaryota</taxon>
        <taxon>Metazoa</taxon>
        <taxon>Chordata</taxon>
        <taxon>Craniata</taxon>
        <taxon>Vertebrata</taxon>
        <taxon>Euteleostomi</taxon>
        <taxon>Archelosauria</taxon>
        <taxon>Archosauria</taxon>
        <taxon>Dinosauria</taxon>
        <taxon>Saurischia</taxon>
        <taxon>Theropoda</taxon>
        <taxon>Coelurosauria</taxon>
        <taxon>Aves</taxon>
        <taxon>Palaeognathae</taxon>
        <taxon>Casuariiformes</taxon>
        <taxon>Casuariidae</taxon>
        <taxon>Casuarius</taxon>
    </lineage>
</organism>
<keyword evidence="18" id="KW-1185">Reference proteome</keyword>
<keyword evidence="6" id="KW-0746">Sphingolipid metabolism</keyword>
<evidence type="ECO:0000256" key="8">
    <source>
        <dbReference type="ARBA" id="ARBA00023098"/>
    </source>
</evidence>
<evidence type="ECO:0000256" key="4">
    <source>
        <dbReference type="ARBA" id="ARBA00022692"/>
    </source>
</evidence>
<dbReference type="AlphaFoldDB" id="A0A7K8NGL0"/>
<evidence type="ECO:0000256" key="14">
    <source>
        <dbReference type="ARBA" id="ARBA00045772"/>
    </source>
</evidence>
<keyword evidence="4 16" id="KW-0812">Transmembrane</keyword>
<comment type="subcellular location">
    <subcellularLocation>
        <location evidence="1">Endoplasmic reticulum membrane</location>
        <topology evidence="1">Multi-pass membrane protein</topology>
    </subcellularLocation>
</comment>
<gene>
    <name evidence="17" type="primary">Sptssb_0</name>
    <name evidence="17" type="ORF">CASCAS_R02580</name>
</gene>
<evidence type="ECO:0000256" key="5">
    <source>
        <dbReference type="ARBA" id="ARBA00022824"/>
    </source>
</evidence>
<comment type="pathway">
    <text evidence="2">Lipid metabolism; sphingolipid metabolism.</text>
</comment>
<keyword evidence="17" id="KW-0808">Transferase</keyword>
<evidence type="ECO:0000256" key="12">
    <source>
        <dbReference type="ARBA" id="ARBA00041982"/>
    </source>
</evidence>
<accession>A0A7K8NGL0</accession>
<proteinExistence type="inferred from homology"/>
<feature type="non-terminal residue" evidence="17">
    <location>
        <position position="80"/>
    </location>
</feature>
<dbReference type="GO" id="GO:0046513">
    <property type="term" value="P:ceramide biosynthetic process"/>
    <property type="evidence" value="ECO:0007669"/>
    <property type="project" value="TreeGrafter"/>
</dbReference>
<evidence type="ECO:0000256" key="13">
    <source>
        <dbReference type="ARBA" id="ARBA00042334"/>
    </source>
</evidence>
<evidence type="ECO:0000313" key="18">
    <source>
        <dbReference type="Proteomes" id="UP000524187"/>
    </source>
</evidence>
<dbReference type="GO" id="GO:0017059">
    <property type="term" value="C:serine palmitoyltransferase complex"/>
    <property type="evidence" value="ECO:0007669"/>
    <property type="project" value="TreeGrafter"/>
</dbReference>
<keyword evidence="8" id="KW-0443">Lipid metabolism</keyword>
<sequence length="80" mass="9500">VDIKSMKNYLYWLYCQFELITCACLMEPWEKLLFYSFNIALLVMMTYTAYLFIPAHISMAFQFFLHVLGNQPENTVSIVK</sequence>
<dbReference type="GO" id="GO:0004758">
    <property type="term" value="F:serine C-palmitoyltransferase activity"/>
    <property type="evidence" value="ECO:0007669"/>
    <property type="project" value="TreeGrafter"/>
</dbReference>
<comment type="similarity">
    <text evidence="10">Belongs to the SPTSS family. SPTSSB subfamily.</text>
</comment>
<feature type="transmembrane region" description="Helical" evidence="16">
    <location>
        <begin position="32"/>
        <end position="53"/>
    </location>
</feature>
<name>A0A7K8NGL0_CASCA</name>
<keyword evidence="7 16" id="KW-1133">Transmembrane helix</keyword>
<reference evidence="17 18" key="1">
    <citation type="submission" date="2019-09" db="EMBL/GenBank/DDBJ databases">
        <title>Bird 10,000 Genomes (B10K) Project - Family phase.</title>
        <authorList>
            <person name="Zhang G."/>
        </authorList>
    </citation>
    <scope>NUCLEOTIDE SEQUENCE [LARGE SCALE GENOMIC DNA]</scope>
    <source>
        <strain evidence="17">B10K-LSUMZ-50683</strain>
        <tissue evidence="17">Muscle</tissue>
    </source>
</reference>
<evidence type="ECO:0000256" key="15">
    <source>
        <dbReference type="ARBA" id="ARBA00046416"/>
    </source>
</evidence>
<dbReference type="PANTHER" id="PTHR28612">
    <property type="entry name" value="SERINE PALMITOYLTRANSFERASE SMALL SUBUNIT B"/>
    <property type="match status" value="1"/>
</dbReference>
<evidence type="ECO:0000256" key="1">
    <source>
        <dbReference type="ARBA" id="ARBA00004477"/>
    </source>
</evidence>
<dbReference type="UniPathway" id="UPA00222"/>
<keyword evidence="5" id="KW-0256">Endoplasmic reticulum</keyword>
<protein>
    <recommendedName>
        <fullName evidence="11">Serine palmitoyltransferase small subunit B</fullName>
    </recommendedName>
    <alternativeName>
        <fullName evidence="13">Protein ADMP</fullName>
    </alternativeName>
    <alternativeName>
        <fullName evidence="12">Small subunit of serine palmitoyltransferase B</fullName>
    </alternativeName>
</protein>
<dbReference type="Proteomes" id="UP000524187">
    <property type="component" value="Unassembled WGS sequence"/>
</dbReference>
<dbReference type="InterPro" id="IPR024512">
    <property type="entry name" value="Ser_palmitoyltrfase_ssu-like"/>
</dbReference>
<dbReference type="Pfam" id="PF11779">
    <property type="entry name" value="SPT_ssu-like"/>
    <property type="match status" value="1"/>
</dbReference>